<name>A0ABR7RMN6_9PROT</name>
<comment type="caution">
    <text evidence="5">The sequence shown here is derived from an EMBL/GenBank/DDBJ whole genome shotgun (WGS) entry which is preliminary data.</text>
</comment>
<protein>
    <submittedName>
        <fullName evidence="5">TetR/AcrR family transcriptional regulator</fullName>
    </submittedName>
</protein>
<dbReference type="InterPro" id="IPR036271">
    <property type="entry name" value="Tet_transcr_reg_TetR-rel_C_sf"/>
</dbReference>
<dbReference type="PANTHER" id="PTHR47506">
    <property type="entry name" value="TRANSCRIPTIONAL REGULATORY PROTEIN"/>
    <property type="match status" value="1"/>
</dbReference>
<evidence type="ECO:0000256" key="3">
    <source>
        <dbReference type="ARBA" id="ARBA00023163"/>
    </source>
</evidence>
<feature type="domain" description="HTH tetR-type" evidence="4">
    <location>
        <begin position="20"/>
        <end position="66"/>
    </location>
</feature>
<sequence length="207" mass="22559">MECSPPRRGRPPSFDRETALHRAMEVFWAVGYDAATLSQLKEAMGGLCSPSLYAAFGSKEQLFREALDLYQGSVCRWASVALANEDTREAIAGLLRQAALQYSMPDQPRGCMLDLATFNFAPASAPIRDLLRERRHLGEAALRARLELGITRGHLPQGTGTAAMAGFYRTVLVGLSIQAQDGASRERLLAIADGAMFAWDGWLRAAA</sequence>
<reference evidence="5 6" key="1">
    <citation type="journal article" date="2013" name="Int. J. Syst. Evol. Microbiol.">
        <title>Roseomonas aerophila sp. nov., isolated from air.</title>
        <authorList>
            <person name="Kim S.J."/>
            <person name="Weon H.Y."/>
            <person name="Ahn J.H."/>
            <person name="Hong S.B."/>
            <person name="Seok S.J."/>
            <person name="Whang K.S."/>
            <person name="Kwon S.W."/>
        </authorList>
    </citation>
    <scope>NUCLEOTIDE SEQUENCE [LARGE SCALE GENOMIC DNA]</scope>
    <source>
        <strain evidence="5 6">NBRC 108923</strain>
    </source>
</reference>
<evidence type="ECO:0000256" key="2">
    <source>
        <dbReference type="ARBA" id="ARBA00023125"/>
    </source>
</evidence>
<dbReference type="SUPFAM" id="SSF46689">
    <property type="entry name" value="Homeodomain-like"/>
    <property type="match status" value="1"/>
</dbReference>
<keyword evidence="2" id="KW-0238">DNA-binding</keyword>
<dbReference type="InterPro" id="IPR009057">
    <property type="entry name" value="Homeodomain-like_sf"/>
</dbReference>
<dbReference type="InterPro" id="IPR001647">
    <property type="entry name" value="HTH_TetR"/>
</dbReference>
<dbReference type="Gene3D" id="1.10.10.60">
    <property type="entry name" value="Homeodomain-like"/>
    <property type="match status" value="1"/>
</dbReference>
<proteinExistence type="predicted"/>
<evidence type="ECO:0000259" key="4">
    <source>
        <dbReference type="Pfam" id="PF00440"/>
    </source>
</evidence>
<gene>
    <name evidence="5" type="ORF">IBL26_13600</name>
</gene>
<dbReference type="Proteomes" id="UP000626026">
    <property type="component" value="Unassembled WGS sequence"/>
</dbReference>
<dbReference type="Pfam" id="PF00440">
    <property type="entry name" value="TetR_N"/>
    <property type="match status" value="1"/>
</dbReference>
<dbReference type="EMBL" id="JACTVA010000023">
    <property type="protein sequence ID" value="MBC9207874.1"/>
    <property type="molecule type" value="Genomic_DNA"/>
</dbReference>
<dbReference type="RefSeq" id="WP_187785039.1">
    <property type="nucleotide sequence ID" value="NZ_JACTVA010000023.1"/>
</dbReference>
<keyword evidence="3" id="KW-0804">Transcription</keyword>
<evidence type="ECO:0000313" key="6">
    <source>
        <dbReference type="Proteomes" id="UP000626026"/>
    </source>
</evidence>
<keyword evidence="6" id="KW-1185">Reference proteome</keyword>
<dbReference type="Gene3D" id="1.10.357.10">
    <property type="entry name" value="Tetracycline Repressor, domain 2"/>
    <property type="match status" value="1"/>
</dbReference>
<dbReference type="PANTHER" id="PTHR47506:SF1">
    <property type="entry name" value="HTH-TYPE TRANSCRIPTIONAL REGULATOR YJDC"/>
    <property type="match status" value="1"/>
</dbReference>
<accession>A0ABR7RMN6</accession>
<organism evidence="5 6">
    <name type="scientific">Teichococcus aerophilus</name>
    <dbReference type="NCBI Taxonomy" id="1224513"/>
    <lineage>
        <taxon>Bacteria</taxon>
        <taxon>Pseudomonadati</taxon>
        <taxon>Pseudomonadota</taxon>
        <taxon>Alphaproteobacteria</taxon>
        <taxon>Acetobacterales</taxon>
        <taxon>Roseomonadaceae</taxon>
        <taxon>Roseomonas</taxon>
    </lineage>
</organism>
<keyword evidence="1" id="KW-0805">Transcription regulation</keyword>
<evidence type="ECO:0000256" key="1">
    <source>
        <dbReference type="ARBA" id="ARBA00023015"/>
    </source>
</evidence>
<evidence type="ECO:0000313" key="5">
    <source>
        <dbReference type="EMBL" id="MBC9207874.1"/>
    </source>
</evidence>
<dbReference type="SUPFAM" id="SSF48498">
    <property type="entry name" value="Tetracyclin repressor-like, C-terminal domain"/>
    <property type="match status" value="1"/>
</dbReference>